<feature type="transmembrane region" description="Helical" evidence="1">
    <location>
        <begin position="103"/>
        <end position="120"/>
    </location>
</feature>
<keyword evidence="1" id="KW-1133">Transmembrane helix</keyword>
<evidence type="ECO:0000313" key="2">
    <source>
        <dbReference type="EMBL" id="MXP63469.1"/>
    </source>
</evidence>
<reference evidence="2 3" key="1">
    <citation type="submission" date="2019-03" db="EMBL/GenBank/DDBJ databases">
        <title>Roseomonas sp. a novel Roseomonas species isolated from Sea whip Gorgonian.</title>
        <authorList>
            <person name="Li F."/>
            <person name="Pan X."/>
            <person name="Huang S."/>
            <person name="Li Z."/>
            <person name="Meng B."/>
        </authorList>
    </citation>
    <scope>NUCLEOTIDE SEQUENCE [LARGE SCALE GENOMIC DNA]</scope>
    <source>
        <strain evidence="2 3">M0104</strain>
    </source>
</reference>
<accession>A0A845BJ47</accession>
<evidence type="ECO:0000313" key="3">
    <source>
        <dbReference type="Proteomes" id="UP000460715"/>
    </source>
</evidence>
<evidence type="ECO:0000256" key="1">
    <source>
        <dbReference type="SAM" id="Phobius"/>
    </source>
</evidence>
<keyword evidence="1" id="KW-0812">Transmembrane</keyword>
<feature type="transmembrane region" description="Helical" evidence="1">
    <location>
        <begin position="127"/>
        <end position="160"/>
    </location>
</feature>
<protein>
    <recommendedName>
        <fullName evidence="4">Tripartite tricarboxylate transporter TctB family protein</fullName>
    </recommendedName>
</protein>
<dbReference type="EMBL" id="SNVJ01000006">
    <property type="protein sequence ID" value="MXP63469.1"/>
    <property type="molecule type" value="Genomic_DNA"/>
</dbReference>
<dbReference type="Proteomes" id="UP000460715">
    <property type="component" value="Unassembled WGS sequence"/>
</dbReference>
<proteinExistence type="predicted"/>
<feature type="transmembrane region" description="Helical" evidence="1">
    <location>
        <begin position="166"/>
        <end position="186"/>
    </location>
</feature>
<keyword evidence="3" id="KW-1185">Reference proteome</keyword>
<feature type="transmembrane region" description="Helical" evidence="1">
    <location>
        <begin position="43"/>
        <end position="64"/>
    </location>
</feature>
<dbReference type="OrthoDB" id="5186924at2"/>
<sequence length="198" mass="21371">MRINAKDFASALLLLVLAGLGLWLNTDHTLGSARRMGPGYMPMLTFGLEFFLGLVVLGISFVSGPDPLERWTKLDLVGLFLGIAVALVAYPLLVAAVPALGNNWYALGIALMIGLFVMAISPGWRKLALVLAGMTVFGVLLDQGGLFLAIAAMVVISSLADPDHRPLGVIGSVVFLIALCWWVFIYELDIRVNIWPTF</sequence>
<organism evidence="2 3">
    <name type="scientific">Teichococcus coralli</name>
    <dbReference type="NCBI Taxonomy" id="2545983"/>
    <lineage>
        <taxon>Bacteria</taxon>
        <taxon>Pseudomonadati</taxon>
        <taxon>Pseudomonadota</taxon>
        <taxon>Alphaproteobacteria</taxon>
        <taxon>Acetobacterales</taxon>
        <taxon>Roseomonadaceae</taxon>
        <taxon>Roseomonas</taxon>
    </lineage>
</organism>
<dbReference type="AlphaFoldDB" id="A0A845BJ47"/>
<comment type="caution">
    <text evidence="2">The sequence shown here is derived from an EMBL/GenBank/DDBJ whole genome shotgun (WGS) entry which is preliminary data.</text>
</comment>
<gene>
    <name evidence="2" type="ORF">E0493_08920</name>
</gene>
<name>A0A845BJ47_9PROT</name>
<feature type="transmembrane region" description="Helical" evidence="1">
    <location>
        <begin position="76"/>
        <end position="97"/>
    </location>
</feature>
<keyword evidence="1" id="KW-0472">Membrane</keyword>
<dbReference type="RefSeq" id="WP_160936597.1">
    <property type="nucleotide sequence ID" value="NZ_SNVJ01000006.1"/>
</dbReference>
<evidence type="ECO:0008006" key="4">
    <source>
        <dbReference type="Google" id="ProtNLM"/>
    </source>
</evidence>